<dbReference type="PROSITE" id="PS51318">
    <property type="entry name" value="TAT"/>
    <property type="match status" value="1"/>
</dbReference>
<dbReference type="InterPro" id="IPR017850">
    <property type="entry name" value="Alkaline_phosphatase_core_sf"/>
</dbReference>
<reference evidence="5 6" key="1">
    <citation type="submission" date="2018-03" db="EMBL/GenBank/DDBJ databases">
        <title>Draft Genome Sequences of the Obligatory Marine Myxobacteria Enhygromyxa salina SWB005.</title>
        <authorList>
            <person name="Poehlein A."/>
            <person name="Moghaddam J.A."/>
            <person name="Harms H."/>
            <person name="Alanjari M."/>
            <person name="Koenig G.M."/>
            <person name="Daniel R."/>
            <person name="Schaeberle T.F."/>
        </authorList>
    </citation>
    <scope>NUCLEOTIDE SEQUENCE [LARGE SCALE GENOMIC DNA]</scope>
    <source>
        <strain evidence="5 6">SWB005</strain>
    </source>
</reference>
<proteinExistence type="inferred from homology"/>
<dbReference type="Pfam" id="PF04185">
    <property type="entry name" value="Phosphoesterase"/>
    <property type="match status" value="1"/>
</dbReference>
<dbReference type="PANTHER" id="PTHR31956:SF1">
    <property type="entry name" value="NON-SPECIFIC PHOSPHOLIPASE C1"/>
    <property type="match status" value="1"/>
</dbReference>
<organism evidence="5 6">
    <name type="scientific">Enhygromyxa salina</name>
    <dbReference type="NCBI Taxonomy" id="215803"/>
    <lineage>
        <taxon>Bacteria</taxon>
        <taxon>Pseudomonadati</taxon>
        <taxon>Myxococcota</taxon>
        <taxon>Polyangia</taxon>
        <taxon>Nannocystales</taxon>
        <taxon>Nannocystaceae</taxon>
        <taxon>Enhygromyxa</taxon>
    </lineage>
</organism>
<dbReference type="InterPro" id="IPR007312">
    <property type="entry name" value="Phosphoesterase"/>
</dbReference>
<accession>A0A2S9XS07</accession>
<keyword evidence="6" id="KW-1185">Reference proteome</keyword>
<dbReference type="PANTHER" id="PTHR31956">
    <property type="entry name" value="NON-SPECIFIC PHOSPHOLIPASE C4-RELATED"/>
    <property type="match status" value="1"/>
</dbReference>
<dbReference type="PROSITE" id="PS51257">
    <property type="entry name" value="PROKAR_LIPOPROTEIN"/>
    <property type="match status" value="1"/>
</dbReference>
<evidence type="ECO:0000256" key="4">
    <source>
        <dbReference type="SAM" id="MobiDB-lite"/>
    </source>
</evidence>
<dbReference type="EC" id="3.1.4.3" evidence="2"/>
<name>A0A2S9XS07_9BACT</name>
<keyword evidence="3 5" id="KW-0378">Hydrolase</keyword>
<dbReference type="CDD" id="cd16013">
    <property type="entry name" value="AcpA"/>
    <property type="match status" value="1"/>
</dbReference>
<feature type="compositionally biased region" description="Gly residues" evidence="4">
    <location>
        <begin position="34"/>
        <end position="59"/>
    </location>
</feature>
<dbReference type="Proteomes" id="UP000237968">
    <property type="component" value="Unassembled WGS sequence"/>
</dbReference>
<feature type="compositionally biased region" description="Low complexity" evidence="4">
    <location>
        <begin position="60"/>
        <end position="76"/>
    </location>
</feature>
<feature type="compositionally biased region" description="Acidic residues" evidence="4">
    <location>
        <begin position="77"/>
        <end position="86"/>
    </location>
</feature>
<dbReference type="RefSeq" id="WP_106393107.1">
    <property type="nucleotide sequence ID" value="NZ_PVNK01000167.1"/>
</dbReference>
<dbReference type="SUPFAM" id="SSF53649">
    <property type="entry name" value="Alkaline phosphatase-like"/>
    <property type="match status" value="1"/>
</dbReference>
<evidence type="ECO:0000256" key="3">
    <source>
        <dbReference type="ARBA" id="ARBA00022801"/>
    </source>
</evidence>
<evidence type="ECO:0000313" key="5">
    <source>
        <dbReference type="EMBL" id="PRP95647.1"/>
    </source>
</evidence>
<evidence type="ECO:0000256" key="1">
    <source>
        <dbReference type="ARBA" id="ARBA00009717"/>
    </source>
</evidence>
<sequence>MSRLSRRRALQGLGALVTAATISACRDDPDSDAGEGGTGTGTGSGDGDGDGDTGTGSDTGTGTDTGTDTGTETGTETGDEEYEVCEASELSPAELLSGIDHIVVVMMENRSFDHYLGGLSLAEGRPVDGLLGSEQNPTLMGDPVSVFNTSKWVHEEDPPHSWNACHAQFNMGANDGFVTEHEGKIGQDYAEVMGYYLREQLPVYHALVDEYALCDRWFASVMTSTFPNRFYLHCADSDGTQGNDMIEGVPSIFDQLADAGISHRYYYANLPFVLTYGVPGNAEHLASIAEFYTDAENGELPSFCIIDPILTAGPTIGNDDHPPADVREGQAFVALIYEALAASPQWDRCLLIVTYDEHGGFFDHVPPPTTVDPHPGFEQLGFRVPSIVIGPQVRAGCVNGTVFDHVSVAATVAARWGLDPLNERVAATADLSSCIDPDLIDNPRPPISLPKVTVPLSPIVHVPGVNFGGQVELAALVAKGQRGGDQGWIRASRETTELLRELMAKRSVVRFS</sequence>
<dbReference type="OrthoDB" id="9770871at2"/>
<evidence type="ECO:0000256" key="2">
    <source>
        <dbReference type="ARBA" id="ARBA00012018"/>
    </source>
</evidence>
<gene>
    <name evidence="5" type="primary">plcB</name>
    <name evidence="5" type="ORF">ENSA5_37800</name>
</gene>
<dbReference type="AlphaFoldDB" id="A0A2S9XS07"/>
<dbReference type="Gene3D" id="3.40.720.10">
    <property type="entry name" value="Alkaline Phosphatase, subunit A"/>
    <property type="match status" value="2"/>
</dbReference>
<comment type="similarity">
    <text evidence="1">Belongs to the bacterial phospholipase C family.</text>
</comment>
<dbReference type="EMBL" id="PVNK01000167">
    <property type="protein sequence ID" value="PRP95647.1"/>
    <property type="molecule type" value="Genomic_DNA"/>
</dbReference>
<dbReference type="GO" id="GO:0009395">
    <property type="term" value="P:phospholipid catabolic process"/>
    <property type="evidence" value="ECO:0007669"/>
    <property type="project" value="TreeGrafter"/>
</dbReference>
<protein>
    <recommendedName>
        <fullName evidence="2">phospholipase C</fullName>
        <ecNumber evidence="2">3.1.4.3</ecNumber>
    </recommendedName>
</protein>
<evidence type="ECO:0000313" key="6">
    <source>
        <dbReference type="Proteomes" id="UP000237968"/>
    </source>
</evidence>
<feature type="region of interest" description="Disordered" evidence="4">
    <location>
        <begin position="20"/>
        <end position="87"/>
    </location>
</feature>
<dbReference type="InterPro" id="IPR006311">
    <property type="entry name" value="TAT_signal"/>
</dbReference>
<comment type="caution">
    <text evidence="5">The sequence shown here is derived from an EMBL/GenBank/DDBJ whole genome shotgun (WGS) entry which is preliminary data.</text>
</comment>
<dbReference type="GO" id="GO:0034480">
    <property type="term" value="F:phosphatidylcholine phospholipase C activity"/>
    <property type="evidence" value="ECO:0007669"/>
    <property type="project" value="UniProtKB-EC"/>
</dbReference>